<keyword evidence="1" id="KW-1133">Transmembrane helix</keyword>
<name>A0A7W7C693_9PSEU</name>
<feature type="transmembrane region" description="Helical" evidence="1">
    <location>
        <begin position="116"/>
        <end position="136"/>
    </location>
</feature>
<comment type="caution">
    <text evidence="2">The sequence shown here is derived from an EMBL/GenBank/DDBJ whole genome shotgun (WGS) entry which is preliminary data.</text>
</comment>
<reference evidence="2 3" key="1">
    <citation type="submission" date="2020-08" db="EMBL/GenBank/DDBJ databases">
        <title>Sequencing the genomes of 1000 actinobacteria strains.</title>
        <authorList>
            <person name="Klenk H.-P."/>
        </authorList>
    </citation>
    <scope>NUCLEOTIDE SEQUENCE [LARGE SCALE GENOMIC DNA]</scope>
    <source>
        <strain evidence="2 3">DSM 44230</strain>
    </source>
</reference>
<keyword evidence="1" id="KW-0472">Membrane</keyword>
<keyword evidence="3" id="KW-1185">Reference proteome</keyword>
<feature type="transmembrane region" description="Helical" evidence="1">
    <location>
        <begin position="77"/>
        <end position="104"/>
    </location>
</feature>
<dbReference type="InterPro" id="IPR021517">
    <property type="entry name" value="DUF3180"/>
</dbReference>
<dbReference type="Proteomes" id="UP000533598">
    <property type="component" value="Unassembled WGS sequence"/>
</dbReference>
<keyword evidence="1" id="KW-0812">Transmembrane</keyword>
<dbReference type="EMBL" id="JACHMH010000001">
    <property type="protein sequence ID" value="MBB4675310.1"/>
    <property type="molecule type" value="Genomic_DNA"/>
</dbReference>
<dbReference type="AlphaFoldDB" id="A0A7W7C693"/>
<gene>
    <name evidence="2" type="ORF">HNR67_001428</name>
</gene>
<evidence type="ECO:0008006" key="4">
    <source>
        <dbReference type="Google" id="ProtNLM"/>
    </source>
</evidence>
<evidence type="ECO:0000256" key="1">
    <source>
        <dbReference type="SAM" id="Phobius"/>
    </source>
</evidence>
<organism evidence="2 3">
    <name type="scientific">Crossiella cryophila</name>
    <dbReference type="NCBI Taxonomy" id="43355"/>
    <lineage>
        <taxon>Bacteria</taxon>
        <taxon>Bacillati</taxon>
        <taxon>Actinomycetota</taxon>
        <taxon>Actinomycetes</taxon>
        <taxon>Pseudonocardiales</taxon>
        <taxon>Pseudonocardiaceae</taxon>
        <taxon>Crossiella</taxon>
    </lineage>
</organism>
<feature type="transmembrane region" description="Helical" evidence="1">
    <location>
        <begin position="34"/>
        <end position="56"/>
    </location>
</feature>
<protein>
    <recommendedName>
        <fullName evidence="4">DUF3180 domain-containing protein</fullName>
    </recommendedName>
</protein>
<evidence type="ECO:0000313" key="2">
    <source>
        <dbReference type="EMBL" id="MBB4675310.1"/>
    </source>
</evidence>
<dbReference type="Pfam" id="PF11377">
    <property type="entry name" value="DUF3180"/>
    <property type="match status" value="1"/>
</dbReference>
<feature type="transmembrane region" description="Helical" evidence="1">
    <location>
        <begin position="9"/>
        <end position="28"/>
    </location>
</feature>
<evidence type="ECO:0000313" key="3">
    <source>
        <dbReference type="Proteomes" id="UP000533598"/>
    </source>
</evidence>
<sequence length="152" mass="16140">MRFTRARDLVVPGLVLAVVAYLALRLAYGYVPRVPVLAGVTLLPVALGEVWWAFVLRGRIQRRPNARLLEPLVAARSVALAKASSLAGAVLLGVWLGVLAYVLPLQGQLAAAQNDTVPAVLGAFSAGALIAAGLWLEHCCRTPDQPEDRDAP</sequence>
<dbReference type="RefSeq" id="WP_185001300.1">
    <property type="nucleotide sequence ID" value="NZ_BAAAUI010000006.1"/>
</dbReference>
<accession>A0A7W7C693</accession>
<proteinExistence type="predicted"/>